<dbReference type="PANTHER" id="PTHR12549">
    <property type="entry name" value="JMJC DOMAIN-CONTAINING HISTONE DEMETHYLATION PROTEIN"/>
    <property type="match status" value="1"/>
</dbReference>
<evidence type="ECO:0000256" key="3">
    <source>
        <dbReference type="ARBA" id="ARBA00023242"/>
    </source>
</evidence>
<dbReference type="STRING" id="568069.A0A1J1I0B9"/>
<keyword evidence="3" id="KW-0539">Nucleus</keyword>
<dbReference type="GO" id="GO:0046872">
    <property type="term" value="F:metal ion binding"/>
    <property type="evidence" value="ECO:0007669"/>
    <property type="project" value="UniProtKB-KW"/>
</dbReference>
<comment type="subcellular location">
    <subcellularLocation>
        <location evidence="1">Nucleus</location>
    </subcellularLocation>
</comment>
<dbReference type="GO" id="GO:0000785">
    <property type="term" value="C:chromatin"/>
    <property type="evidence" value="ECO:0007669"/>
    <property type="project" value="TreeGrafter"/>
</dbReference>
<dbReference type="EMBL" id="CVRI01000021">
    <property type="protein sequence ID" value="CRK91833.1"/>
    <property type="molecule type" value="Genomic_DNA"/>
</dbReference>
<name>A0A1J1I0B9_9DIPT</name>
<dbReference type="PANTHER" id="PTHR12549:SF38">
    <property type="entry name" value="JMJC DOMAIN-CONTAINING HISTONE DEMETHYLASE 2, ISOFORM A"/>
    <property type="match status" value="1"/>
</dbReference>
<proteinExistence type="predicted"/>
<dbReference type="Gene3D" id="2.60.120.650">
    <property type="entry name" value="Cupin"/>
    <property type="match status" value="1"/>
</dbReference>
<dbReference type="Pfam" id="PF02373">
    <property type="entry name" value="JmjC"/>
    <property type="match status" value="1"/>
</dbReference>
<evidence type="ECO:0000256" key="2">
    <source>
        <dbReference type="ARBA" id="ARBA00022723"/>
    </source>
</evidence>
<dbReference type="Proteomes" id="UP000183832">
    <property type="component" value="Unassembled WGS sequence"/>
</dbReference>
<dbReference type="OrthoDB" id="1667110at2759"/>
<dbReference type="AlphaFoldDB" id="A0A1J1I0B9"/>
<dbReference type="SUPFAM" id="SSF51197">
    <property type="entry name" value="Clavaminate synthase-like"/>
    <property type="match status" value="1"/>
</dbReference>
<keyword evidence="6" id="KW-1185">Reference proteome</keyword>
<reference evidence="5 6" key="1">
    <citation type="submission" date="2015-04" db="EMBL/GenBank/DDBJ databases">
        <authorList>
            <person name="Syromyatnikov M.Y."/>
            <person name="Popov V.N."/>
        </authorList>
    </citation>
    <scope>NUCLEOTIDE SEQUENCE [LARGE SCALE GENOMIC DNA]</scope>
</reference>
<dbReference type="PROSITE" id="PS51184">
    <property type="entry name" value="JMJC"/>
    <property type="match status" value="1"/>
</dbReference>
<dbReference type="GO" id="GO:0003712">
    <property type="term" value="F:transcription coregulator activity"/>
    <property type="evidence" value="ECO:0007669"/>
    <property type="project" value="TreeGrafter"/>
</dbReference>
<sequence length="768" mass="89494">MEQPTNSSRILKNGFKNSLLKRKHESISEYILQQKDSNKIFVVEQPERIENQSIQYTGSFYSDKILNETDPLNDLDDLISYSPEPNNFELEETSQNKISTQEISLESNSTQNFFLQQENCFETSQILPQCIECKEDPNASKYNCRFYEFRKIQRTNGDDLKVAGFLDPHCDPKDEDVNLWTKSYYKVDKDSSDYILSFIASQFCEISETELKVKKSQQQVAWKRSVLQVREICDVCETSLFNLHWSCTNCGTCVCFDCSTERSAGFARWKPKTRVDKTTRDNFYWYKCHNNANHNMLLTQMITNDALTILNDTLHKQCEERSITQNCGCSLRIKNCLKMESKKLLLGQPRTDSYHNVLRQVMKCQRHKSIKMNPSRRLSLMDQKRLNQCVKFTYLVQNRVIKFLEPSESEEMYKLFQNHWERGVPIVVANITKNMNKIIWSPEYFSSRFGDEKHVMINCSNGVAINRVAMKYFWDGFESVKKRLPKENDEEKLVLKLKDWPTSDDFADVMKEHFDDLMKALPLKAYTKRNGKFNLVRYLPDFFSLPDLGPKMYSAYSQSHPSKQGSTNLHLDVSDAINVMVHVSKPFDWHLAPNQYSAEAINKALDAAGADKVDKYFHLNNVKLPGAIWHIYPAHQADEIRKILNAVAIERGKPLGVNDDPIHDQNWYIDVELRQRFKENDIEEYMIVQYEGDAVFIPAGAPHQVLNVLDCIKVALDFVAPENISECLNLTEEFRILSTRHQNREDKLQIKNILYHTIKNLIWDKSDL</sequence>
<dbReference type="GO" id="GO:0000118">
    <property type="term" value="C:histone deacetylase complex"/>
    <property type="evidence" value="ECO:0007669"/>
    <property type="project" value="TreeGrafter"/>
</dbReference>
<dbReference type="SMART" id="SM00558">
    <property type="entry name" value="JmjC"/>
    <property type="match status" value="1"/>
</dbReference>
<dbReference type="InterPro" id="IPR045109">
    <property type="entry name" value="LSDs-like"/>
</dbReference>
<evidence type="ECO:0000256" key="1">
    <source>
        <dbReference type="ARBA" id="ARBA00004123"/>
    </source>
</evidence>
<dbReference type="GO" id="GO:0006357">
    <property type="term" value="P:regulation of transcription by RNA polymerase II"/>
    <property type="evidence" value="ECO:0007669"/>
    <property type="project" value="TreeGrafter"/>
</dbReference>
<dbReference type="GO" id="GO:0032454">
    <property type="term" value="F:histone H3K9 demethylase activity"/>
    <property type="evidence" value="ECO:0007669"/>
    <property type="project" value="InterPro"/>
</dbReference>
<organism evidence="5 6">
    <name type="scientific">Clunio marinus</name>
    <dbReference type="NCBI Taxonomy" id="568069"/>
    <lineage>
        <taxon>Eukaryota</taxon>
        <taxon>Metazoa</taxon>
        <taxon>Ecdysozoa</taxon>
        <taxon>Arthropoda</taxon>
        <taxon>Hexapoda</taxon>
        <taxon>Insecta</taxon>
        <taxon>Pterygota</taxon>
        <taxon>Neoptera</taxon>
        <taxon>Endopterygota</taxon>
        <taxon>Diptera</taxon>
        <taxon>Nematocera</taxon>
        <taxon>Chironomoidea</taxon>
        <taxon>Chironomidae</taxon>
        <taxon>Clunio</taxon>
    </lineage>
</organism>
<evidence type="ECO:0000313" key="5">
    <source>
        <dbReference type="EMBL" id="CRK91833.1"/>
    </source>
</evidence>
<feature type="domain" description="JmjC" evidence="4">
    <location>
        <begin position="528"/>
        <end position="735"/>
    </location>
</feature>
<gene>
    <name evidence="5" type="ORF">CLUMA_CG005455</name>
</gene>
<protein>
    <submittedName>
        <fullName evidence="5">CLUMA_CG005455, isoform A</fullName>
    </submittedName>
</protein>
<evidence type="ECO:0000259" key="4">
    <source>
        <dbReference type="PROSITE" id="PS51184"/>
    </source>
</evidence>
<accession>A0A1J1I0B9</accession>
<keyword evidence="2" id="KW-0479">Metal-binding</keyword>
<evidence type="ECO:0000313" key="6">
    <source>
        <dbReference type="Proteomes" id="UP000183832"/>
    </source>
</evidence>
<dbReference type="GO" id="GO:0031490">
    <property type="term" value="F:chromatin DNA binding"/>
    <property type="evidence" value="ECO:0007669"/>
    <property type="project" value="TreeGrafter"/>
</dbReference>
<dbReference type="InterPro" id="IPR003347">
    <property type="entry name" value="JmjC_dom"/>
</dbReference>